<evidence type="ECO:0000313" key="3">
    <source>
        <dbReference type="EMBL" id="GAA3885180.1"/>
    </source>
</evidence>
<dbReference type="Proteomes" id="UP001500827">
    <property type="component" value="Unassembled WGS sequence"/>
</dbReference>
<feature type="transmembrane region" description="Helical" evidence="1">
    <location>
        <begin position="189"/>
        <end position="208"/>
    </location>
</feature>
<proteinExistence type="predicted"/>
<comment type="caution">
    <text evidence="3">The sequence shown here is derived from an EMBL/GenBank/DDBJ whole genome shotgun (WGS) entry which is preliminary data.</text>
</comment>
<dbReference type="Pfam" id="PF02517">
    <property type="entry name" value="Rce1-like"/>
    <property type="match status" value="1"/>
</dbReference>
<feature type="transmembrane region" description="Helical" evidence="1">
    <location>
        <begin position="228"/>
        <end position="251"/>
    </location>
</feature>
<feature type="domain" description="CAAX prenyl protease 2/Lysostaphin resistance protein A-like" evidence="2">
    <location>
        <begin position="110"/>
        <end position="201"/>
    </location>
</feature>
<dbReference type="PANTHER" id="PTHR36435:SF1">
    <property type="entry name" value="CAAX AMINO TERMINAL PROTEASE FAMILY PROTEIN"/>
    <property type="match status" value="1"/>
</dbReference>
<feature type="transmembrane region" description="Helical" evidence="1">
    <location>
        <begin position="141"/>
        <end position="157"/>
    </location>
</feature>
<feature type="transmembrane region" description="Helical" evidence="1">
    <location>
        <begin position="63"/>
        <end position="88"/>
    </location>
</feature>
<dbReference type="InterPro" id="IPR003675">
    <property type="entry name" value="Rce1/LyrA-like_dom"/>
</dbReference>
<keyword evidence="1" id="KW-1133">Transmembrane helix</keyword>
<sequence>MIPANVWLIFLLALKLPVPAAIIGELFFLAVYIWWAHGGGPPKRLQSVRADYFRKRRLSAQQWAWGLVAAISFAVTVHSAITLLFRFVPYPAAAFRQGYDLSYIPTRQLQYLACIVSALSAGVCEEIGFRGYMQRPIEERHGALLGILVSSVLFTLLHLTKGWVLPGMVPIVFGAGVLLGALARAAGTLWFGILGHWIMDIGLFLFWWTQVAGTFGQRPIGETGIDRAFIWEADIFCAALLVVLAAITRLLKMRDEGPSSAVPRMGATV</sequence>
<keyword evidence="1" id="KW-0472">Membrane</keyword>
<dbReference type="EMBL" id="BAABBM010000001">
    <property type="protein sequence ID" value="GAA3885180.1"/>
    <property type="molecule type" value="Genomic_DNA"/>
</dbReference>
<reference evidence="4" key="1">
    <citation type="journal article" date="2019" name="Int. J. Syst. Evol. Microbiol.">
        <title>The Global Catalogue of Microorganisms (GCM) 10K type strain sequencing project: providing services to taxonomists for standard genome sequencing and annotation.</title>
        <authorList>
            <consortium name="The Broad Institute Genomics Platform"/>
            <consortium name="The Broad Institute Genome Sequencing Center for Infectious Disease"/>
            <person name="Wu L."/>
            <person name="Ma J."/>
        </authorList>
    </citation>
    <scope>NUCLEOTIDE SEQUENCE [LARGE SCALE GENOMIC DNA]</scope>
    <source>
        <strain evidence="4">JCM 17543</strain>
    </source>
</reference>
<feature type="transmembrane region" description="Helical" evidence="1">
    <location>
        <begin position="163"/>
        <end position="182"/>
    </location>
</feature>
<dbReference type="PANTHER" id="PTHR36435">
    <property type="entry name" value="SLR1288 PROTEIN"/>
    <property type="match status" value="1"/>
</dbReference>
<feature type="transmembrane region" description="Helical" evidence="1">
    <location>
        <begin position="6"/>
        <end position="35"/>
    </location>
</feature>
<keyword evidence="1" id="KW-0812">Transmembrane</keyword>
<evidence type="ECO:0000313" key="4">
    <source>
        <dbReference type="Proteomes" id="UP001500827"/>
    </source>
</evidence>
<name>A0ABP7KSY6_9SPHN</name>
<protein>
    <recommendedName>
        <fullName evidence="2">CAAX prenyl protease 2/Lysostaphin resistance protein A-like domain-containing protein</fullName>
    </recommendedName>
</protein>
<keyword evidence="4" id="KW-1185">Reference proteome</keyword>
<evidence type="ECO:0000256" key="1">
    <source>
        <dbReference type="SAM" id="Phobius"/>
    </source>
</evidence>
<dbReference type="InterPro" id="IPR052710">
    <property type="entry name" value="CAAX_protease"/>
</dbReference>
<accession>A0ABP7KSY6</accession>
<evidence type="ECO:0000259" key="2">
    <source>
        <dbReference type="Pfam" id="PF02517"/>
    </source>
</evidence>
<organism evidence="3 4">
    <name type="scientific">Sphingomonas limnosediminicola</name>
    <dbReference type="NCBI Taxonomy" id="940133"/>
    <lineage>
        <taxon>Bacteria</taxon>
        <taxon>Pseudomonadati</taxon>
        <taxon>Pseudomonadota</taxon>
        <taxon>Alphaproteobacteria</taxon>
        <taxon>Sphingomonadales</taxon>
        <taxon>Sphingomonadaceae</taxon>
        <taxon>Sphingomonas</taxon>
    </lineage>
</organism>
<gene>
    <name evidence="3" type="ORF">GCM10022276_00110</name>
</gene>